<keyword evidence="7" id="KW-0325">Glycoprotein</keyword>
<evidence type="ECO:0000256" key="2">
    <source>
        <dbReference type="ARBA" id="ARBA00022581"/>
    </source>
</evidence>
<evidence type="ECO:0000256" key="1">
    <source>
        <dbReference type="ARBA" id="ARBA00004328"/>
    </source>
</evidence>
<feature type="non-terminal residue" evidence="8">
    <location>
        <position position="1"/>
    </location>
</feature>
<dbReference type="InterPro" id="IPR036253">
    <property type="entry name" value="Glycoprot_cen/dimer_sf"/>
</dbReference>
<keyword evidence="5" id="KW-1133">Transmembrane helix</keyword>
<organism evidence="8 9">
    <name type="scientific">Crucibulum laeve</name>
    <dbReference type="NCBI Taxonomy" id="68775"/>
    <lineage>
        <taxon>Eukaryota</taxon>
        <taxon>Fungi</taxon>
        <taxon>Dikarya</taxon>
        <taxon>Basidiomycota</taxon>
        <taxon>Agaricomycotina</taxon>
        <taxon>Agaricomycetes</taxon>
        <taxon>Agaricomycetidae</taxon>
        <taxon>Agaricales</taxon>
        <taxon>Agaricineae</taxon>
        <taxon>Nidulariaceae</taxon>
        <taxon>Crucibulum</taxon>
    </lineage>
</organism>
<dbReference type="OrthoDB" id="3247165at2759"/>
<evidence type="ECO:0000256" key="6">
    <source>
        <dbReference type="ARBA" id="ARBA00023136"/>
    </source>
</evidence>
<comment type="subcellular location">
    <subcellularLocation>
        <location evidence="1">Virion</location>
    </subcellularLocation>
</comment>
<sequence length="185" mass="22193">LHQEFQELNILNDITRLKYEGRLSHTVQGDVQNALIQLYCRTMTKEDDTDWHLVLRYKMEEELPKETMADNHWVPHMNSPKKRQNKTVIRKKQMLTNENEPECKKQKLPSILSRQALNPKGFIWDHEDYSCAYDSILTILLNIWTRNTPRWTEVLSRQSIYLNIFIDQLRYCQAHQHNLLRECQG</sequence>
<evidence type="ECO:0000256" key="5">
    <source>
        <dbReference type="ARBA" id="ARBA00022989"/>
    </source>
</evidence>
<reference evidence="8 9" key="1">
    <citation type="journal article" date="2019" name="Nat. Ecol. Evol.">
        <title>Megaphylogeny resolves global patterns of mushroom evolution.</title>
        <authorList>
            <person name="Varga T."/>
            <person name="Krizsan K."/>
            <person name="Foldi C."/>
            <person name="Dima B."/>
            <person name="Sanchez-Garcia M."/>
            <person name="Sanchez-Ramirez S."/>
            <person name="Szollosi G.J."/>
            <person name="Szarkandi J.G."/>
            <person name="Papp V."/>
            <person name="Albert L."/>
            <person name="Andreopoulos W."/>
            <person name="Angelini C."/>
            <person name="Antonin V."/>
            <person name="Barry K.W."/>
            <person name="Bougher N.L."/>
            <person name="Buchanan P."/>
            <person name="Buyck B."/>
            <person name="Bense V."/>
            <person name="Catcheside P."/>
            <person name="Chovatia M."/>
            <person name="Cooper J."/>
            <person name="Damon W."/>
            <person name="Desjardin D."/>
            <person name="Finy P."/>
            <person name="Geml J."/>
            <person name="Haridas S."/>
            <person name="Hughes K."/>
            <person name="Justo A."/>
            <person name="Karasinski D."/>
            <person name="Kautmanova I."/>
            <person name="Kiss B."/>
            <person name="Kocsube S."/>
            <person name="Kotiranta H."/>
            <person name="LaButti K.M."/>
            <person name="Lechner B.E."/>
            <person name="Liimatainen K."/>
            <person name="Lipzen A."/>
            <person name="Lukacs Z."/>
            <person name="Mihaltcheva S."/>
            <person name="Morgado L.N."/>
            <person name="Niskanen T."/>
            <person name="Noordeloos M.E."/>
            <person name="Ohm R.A."/>
            <person name="Ortiz-Santana B."/>
            <person name="Ovrebo C."/>
            <person name="Racz N."/>
            <person name="Riley R."/>
            <person name="Savchenko A."/>
            <person name="Shiryaev A."/>
            <person name="Soop K."/>
            <person name="Spirin V."/>
            <person name="Szebenyi C."/>
            <person name="Tomsovsky M."/>
            <person name="Tulloss R.E."/>
            <person name="Uehling J."/>
            <person name="Grigoriev I.V."/>
            <person name="Vagvolgyi C."/>
            <person name="Papp T."/>
            <person name="Martin F.M."/>
            <person name="Miettinen O."/>
            <person name="Hibbett D.S."/>
            <person name="Nagy L.G."/>
        </authorList>
    </citation>
    <scope>NUCLEOTIDE SEQUENCE [LARGE SCALE GENOMIC DNA]</scope>
    <source>
        <strain evidence="8 9">CBS 166.37</strain>
    </source>
</reference>
<name>A0A5C3LGC8_9AGAR</name>
<keyword evidence="2" id="KW-0945">Host-virus interaction</keyword>
<gene>
    <name evidence="8" type="ORF">BDQ12DRAFT_618180</name>
</gene>
<protein>
    <submittedName>
        <fullName evidence="8">Uncharacterized protein</fullName>
    </submittedName>
</protein>
<dbReference type="Proteomes" id="UP000308652">
    <property type="component" value="Unassembled WGS sequence"/>
</dbReference>
<keyword evidence="6" id="KW-0472">Membrane</keyword>
<proteinExistence type="predicted"/>
<dbReference type="AlphaFoldDB" id="A0A5C3LGC8"/>
<dbReference type="SUPFAM" id="SSF56983">
    <property type="entry name" value="Viral glycoprotein, central and dimerisation domains"/>
    <property type="match status" value="1"/>
</dbReference>
<evidence type="ECO:0000256" key="7">
    <source>
        <dbReference type="ARBA" id="ARBA00023180"/>
    </source>
</evidence>
<dbReference type="STRING" id="68775.A0A5C3LGC8"/>
<evidence type="ECO:0000313" key="9">
    <source>
        <dbReference type="Proteomes" id="UP000308652"/>
    </source>
</evidence>
<keyword evidence="3" id="KW-0812">Transmembrane</keyword>
<evidence type="ECO:0000256" key="3">
    <source>
        <dbReference type="ARBA" id="ARBA00022692"/>
    </source>
</evidence>
<evidence type="ECO:0000256" key="4">
    <source>
        <dbReference type="ARBA" id="ARBA00022870"/>
    </source>
</evidence>
<keyword evidence="4" id="KW-1043">Host membrane</keyword>
<evidence type="ECO:0000313" key="8">
    <source>
        <dbReference type="EMBL" id="TFK31820.1"/>
    </source>
</evidence>
<dbReference type="EMBL" id="ML213704">
    <property type="protein sequence ID" value="TFK31820.1"/>
    <property type="molecule type" value="Genomic_DNA"/>
</dbReference>
<keyword evidence="9" id="KW-1185">Reference proteome</keyword>
<accession>A0A5C3LGC8</accession>